<dbReference type="HOGENOM" id="CLU_1279735_0_0_1"/>
<keyword evidence="3" id="KW-1185">Reference proteome</keyword>
<accession>A0A0D3HZW6</accession>
<reference evidence="3" key="1">
    <citation type="journal article" date="2013" name="Nature">
        <title>Pan genome of the phytoplankton Emiliania underpins its global distribution.</title>
        <authorList>
            <person name="Read B.A."/>
            <person name="Kegel J."/>
            <person name="Klute M.J."/>
            <person name="Kuo A."/>
            <person name="Lefebvre S.C."/>
            <person name="Maumus F."/>
            <person name="Mayer C."/>
            <person name="Miller J."/>
            <person name="Monier A."/>
            <person name="Salamov A."/>
            <person name="Young J."/>
            <person name="Aguilar M."/>
            <person name="Claverie J.M."/>
            <person name="Frickenhaus S."/>
            <person name="Gonzalez K."/>
            <person name="Herman E.K."/>
            <person name="Lin Y.C."/>
            <person name="Napier J."/>
            <person name="Ogata H."/>
            <person name="Sarno A.F."/>
            <person name="Shmutz J."/>
            <person name="Schroeder D."/>
            <person name="de Vargas C."/>
            <person name="Verret F."/>
            <person name="von Dassow P."/>
            <person name="Valentin K."/>
            <person name="Van de Peer Y."/>
            <person name="Wheeler G."/>
            <person name="Dacks J.B."/>
            <person name="Delwiche C.F."/>
            <person name="Dyhrman S.T."/>
            <person name="Glockner G."/>
            <person name="John U."/>
            <person name="Richards T."/>
            <person name="Worden A.Z."/>
            <person name="Zhang X."/>
            <person name="Grigoriev I.V."/>
            <person name="Allen A.E."/>
            <person name="Bidle K."/>
            <person name="Borodovsky M."/>
            <person name="Bowler C."/>
            <person name="Brownlee C."/>
            <person name="Cock J.M."/>
            <person name="Elias M."/>
            <person name="Gladyshev V.N."/>
            <person name="Groth M."/>
            <person name="Guda C."/>
            <person name="Hadaegh A."/>
            <person name="Iglesias-Rodriguez M.D."/>
            <person name="Jenkins J."/>
            <person name="Jones B.M."/>
            <person name="Lawson T."/>
            <person name="Leese F."/>
            <person name="Lindquist E."/>
            <person name="Lobanov A."/>
            <person name="Lomsadze A."/>
            <person name="Malik S.B."/>
            <person name="Marsh M.E."/>
            <person name="Mackinder L."/>
            <person name="Mock T."/>
            <person name="Mueller-Roeber B."/>
            <person name="Pagarete A."/>
            <person name="Parker M."/>
            <person name="Probert I."/>
            <person name="Quesneville H."/>
            <person name="Raines C."/>
            <person name="Rensing S.A."/>
            <person name="Riano-Pachon D.M."/>
            <person name="Richier S."/>
            <person name="Rokitta S."/>
            <person name="Shiraiwa Y."/>
            <person name="Soanes D.M."/>
            <person name="van der Giezen M."/>
            <person name="Wahlund T.M."/>
            <person name="Williams B."/>
            <person name="Wilson W."/>
            <person name="Wolfe G."/>
            <person name="Wurch L.L."/>
        </authorList>
    </citation>
    <scope>NUCLEOTIDE SEQUENCE</scope>
</reference>
<dbReference type="GeneID" id="17250633"/>
<organism evidence="2 3">
    <name type="scientific">Emiliania huxleyi (strain CCMP1516)</name>
    <dbReference type="NCBI Taxonomy" id="280463"/>
    <lineage>
        <taxon>Eukaryota</taxon>
        <taxon>Haptista</taxon>
        <taxon>Haptophyta</taxon>
        <taxon>Prymnesiophyceae</taxon>
        <taxon>Isochrysidales</taxon>
        <taxon>Noelaerhabdaceae</taxon>
        <taxon>Emiliania</taxon>
    </lineage>
</organism>
<dbReference type="Proteomes" id="UP000013827">
    <property type="component" value="Unassembled WGS sequence"/>
</dbReference>
<feature type="region of interest" description="Disordered" evidence="1">
    <location>
        <begin position="82"/>
        <end position="106"/>
    </location>
</feature>
<reference evidence="2" key="2">
    <citation type="submission" date="2024-10" db="UniProtKB">
        <authorList>
            <consortium name="EnsemblProtists"/>
        </authorList>
    </citation>
    <scope>IDENTIFICATION</scope>
</reference>
<dbReference type="AlphaFoldDB" id="A0A0D3HZW6"/>
<proteinExistence type="predicted"/>
<sequence length="216" mass="22957">MLAAAFATSAASGVASQWPVSRRGVLFAAVAAPLAPLRSSAAVDCLQDCQSNCFRVAPKSGRYCLDSCAEYCDQPDRRDGLSGSISNDAAEAPLPSDASPHLPPSPRHIVPFQKNQKEGCTTPLRWGAGASPPALPDALNLAPTLRRAIVGGGTPNGGPASVEAFGPAREKCSLQRHLTCVMRHRLRHTAHATWDQVYMGHQAPTEKELATDLRRQ</sequence>
<protein>
    <submittedName>
        <fullName evidence="2">Uncharacterized protein</fullName>
    </submittedName>
</protein>
<dbReference type="RefSeq" id="XP_005756980.1">
    <property type="nucleotide sequence ID" value="XM_005756923.1"/>
</dbReference>
<evidence type="ECO:0000313" key="2">
    <source>
        <dbReference type="EnsemblProtists" id="EOD04551"/>
    </source>
</evidence>
<name>A0A0D3HZW6_EMIH1</name>
<evidence type="ECO:0000256" key="1">
    <source>
        <dbReference type="SAM" id="MobiDB-lite"/>
    </source>
</evidence>
<evidence type="ECO:0000313" key="3">
    <source>
        <dbReference type="Proteomes" id="UP000013827"/>
    </source>
</evidence>
<dbReference type="KEGG" id="ehx:EMIHUDRAFT_221046"/>
<dbReference type="PaxDb" id="2903-EOD04551"/>
<dbReference type="EnsemblProtists" id="EOD04551">
    <property type="protein sequence ID" value="EOD04551"/>
    <property type="gene ID" value="EMIHUDRAFT_221046"/>
</dbReference>